<evidence type="ECO:0000256" key="8">
    <source>
        <dbReference type="RuleBase" id="RU004453"/>
    </source>
</evidence>
<evidence type="ECO:0000256" key="2">
    <source>
        <dbReference type="ARBA" id="ARBA00022801"/>
    </source>
</evidence>
<dbReference type="PROSITE" id="PS51910">
    <property type="entry name" value="GH18_2"/>
    <property type="match status" value="1"/>
</dbReference>
<dbReference type="PANTHER" id="PTHR11177:SF392">
    <property type="entry name" value="HAP41P"/>
    <property type="match status" value="1"/>
</dbReference>
<protein>
    <recommendedName>
        <fullName evidence="9">GH18 domain-containing protein</fullName>
    </recommendedName>
</protein>
<dbReference type="PANTHER" id="PTHR11177">
    <property type="entry name" value="CHITINASE"/>
    <property type="match status" value="1"/>
</dbReference>
<evidence type="ECO:0000256" key="3">
    <source>
        <dbReference type="ARBA" id="ARBA00023024"/>
    </source>
</evidence>
<dbReference type="InterPro" id="IPR011583">
    <property type="entry name" value="Chitinase_II/V-like_cat"/>
</dbReference>
<feature type="domain" description="GH18" evidence="9">
    <location>
        <begin position="43"/>
        <end position="417"/>
    </location>
</feature>
<keyword evidence="6" id="KW-0624">Polysaccharide degradation</keyword>
<comment type="catalytic activity">
    <reaction evidence="1">
        <text>Random endo-hydrolysis of N-acetyl-beta-D-glucosaminide (1-&gt;4)-beta-linkages in chitin and chitodextrins.</text>
        <dbReference type="EC" id="3.2.1.14"/>
    </reaction>
</comment>
<evidence type="ECO:0000256" key="1">
    <source>
        <dbReference type="ARBA" id="ARBA00000822"/>
    </source>
</evidence>
<reference evidence="10" key="1">
    <citation type="submission" date="2022-07" db="EMBL/GenBank/DDBJ databases">
        <title>Phylogenomic reconstructions and comparative analyses of Kickxellomycotina fungi.</title>
        <authorList>
            <person name="Reynolds N.K."/>
            <person name="Stajich J.E."/>
            <person name="Barry K."/>
            <person name="Grigoriev I.V."/>
            <person name="Crous P."/>
            <person name="Smith M.E."/>
        </authorList>
    </citation>
    <scope>NUCLEOTIDE SEQUENCE</scope>
    <source>
        <strain evidence="10">BCRC 34882</strain>
    </source>
</reference>
<dbReference type="InterPro" id="IPR001579">
    <property type="entry name" value="Glyco_hydro_18_chit_AS"/>
</dbReference>
<dbReference type="InterPro" id="IPR017853">
    <property type="entry name" value="GH"/>
</dbReference>
<name>A0ABQ8PS29_9FUNG</name>
<evidence type="ECO:0000313" key="11">
    <source>
        <dbReference type="Proteomes" id="UP001151295"/>
    </source>
</evidence>
<dbReference type="InterPro" id="IPR050314">
    <property type="entry name" value="Glycosyl_Hydrlase_18"/>
</dbReference>
<keyword evidence="2 7" id="KW-0378">Hydrolase</keyword>
<dbReference type="InterPro" id="IPR001223">
    <property type="entry name" value="Glyco_hydro18_cat"/>
</dbReference>
<dbReference type="Proteomes" id="UP001151295">
    <property type="component" value="Unassembled WGS sequence"/>
</dbReference>
<comment type="caution">
    <text evidence="10">The sequence shown here is derived from an EMBL/GenBank/DDBJ whole genome shotgun (WGS) entry which is preliminary data.</text>
</comment>
<sequence length="517" mass="55335">MLVDGVLVNPIALRCALIANFAESFITVAVLALCLASEVLGRANVVGYYPNWVTMPTLSLAKYTHVNFAFAIPASDGSFAYDGQDSMPGLVSDLHSAGTKALVSIGGWTGSNLFSTILKNTTSRTALLNNIVAYIKTYNLDGVDIDWEYPGREGDNCNVYDPDNDTNNFLSFLQDLRTQLDSTYGVRDKLLSLAVRVQPFDGPNGPIDDVSAFAKVVDYINLMTYDIAGTWNPTTSPNSPLQYAPGQGPQFSVSSAIDAWEDAGWPTGQMNLGIPFYGYALKALQDMSKDPSDMYVPISSTAPQGDMDDTPYADPCAGGPAVYSGEWQWKHLRDQGLLSSPNTAVAPWIRTWDTTTSTPWLFNPKTNIFITYDDPQSIQLKISYAASKGLAGTMVWSMEMDYSDELLNVLQSFRGGGNSTATQTTSTQTTATQITTAVTTAITIITLVPQTTTATGGTGPVAGNVCPAEGSYQCASSNGTNASYFLCLYGKWMSLSCGSGTVCSQSGSSISCGWPSS</sequence>
<dbReference type="Gene3D" id="3.10.50.10">
    <property type="match status" value="1"/>
</dbReference>
<dbReference type="SUPFAM" id="SSF51445">
    <property type="entry name" value="(Trans)glycosidases"/>
    <property type="match status" value="1"/>
</dbReference>
<dbReference type="InterPro" id="IPR029070">
    <property type="entry name" value="Chitinase_insertion_sf"/>
</dbReference>
<accession>A0ABQ8PS29</accession>
<dbReference type="Gene3D" id="3.20.20.80">
    <property type="entry name" value="Glycosidases"/>
    <property type="match status" value="1"/>
</dbReference>
<evidence type="ECO:0000256" key="6">
    <source>
        <dbReference type="ARBA" id="ARBA00023326"/>
    </source>
</evidence>
<evidence type="ECO:0000259" key="9">
    <source>
        <dbReference type="PROSITE" id="PS51910"/>
    </source>
</evidence>
<keyword evidence="11" id="KW-1185">Reference proteome</keyword>
<dbReference type="Pfam" id="PF00704">
    <property type="entry name" value="Glyco_hydro_18"/>
    <property type="match status" value="1"/>
</dbReference>
<proteinExistence type="inferred from homology"/>
<keyword evidence="4" id="KW-0119">Carbohydrate metabolism</keyword>
<evidence type="ECO:0000256" key="7">
    <source>
        <dbReference type="RuleBase" id="RU000489"/>
    </source>
</evidence>
<keyword evidence="3" id="KW-0146">Chitin degradation</keyword>
<dbReference type="SMART" id="SM00636">
    <property type="entry name" value="Glyco_18"/>
    <property type="match status" value="1"/>
</dbReference>
<gene>
    <name evidence="10" type="ORF">EDC05_001295</name>
</gene>
<dbReference type="EMBL" id="JANBQD010000009">
    <property type="protein sequence ID" value="KAJ1994920.1"/>
    <property type="molecule type" value="Genomic_DNA"/>
</dbReference>
<evidence type="ECO:0000256" key="5">
    <source>
        <dbReference type="ARBA" id="ARBA00023295"/>
    </source>
</evidence>
<evidence type="ECO:0000256" key="4">
    <source>
        <dbReference type="ARBA" id="ARBA00023277"/>
    </source>
</evidence>
<evidence type="ECO:0000313" key="10">
    <source>
        <dbReference type="EMBL" id="KAJ1994920.1"/>
    </source>
</evidence>
<dbReference type="PROSITE" id="PS01095">
    <property type="entry name" value="GH18_1"/>
    <property type="match status" value="1"/>
</dbReference>
<comment type="similarity">
    <text evidence="8">Belongs to the glycosyl hydrolase 18 family.</text>
</comment>
<organism evidence="10 11">
    <name type="scientific">Coemansia umbellata</name>
    <dbReference type="NCBI Taxonomy" id="1424467"/>
    <lineage>
        <taxon>Eukaryota</taxon>
        <taxon>Fungi</taxon>
        <taxon>Fungi incertae sedis</taxon>
        <taxon>Zoopagomycota</taxon>
        <taxon>Kickxellomycotina</taxon>
        <taxon>Kickxellomycetes</taxon>
        <taxon>Kickxellales</taxon>
        <taxon>Kickxellaceae</taxon>
        <taxon>Coemansia</taxon>
    </lineage>
</organism>
<keyword evidence="5 7" id="KW-0326">Glycosidase</keyword>
<dbReference type="SUPFAM" id="SSF54556">
    <property type="entry name" value="Chitinase insertion domain"/>
    <property type="match status" value="1"/>
</dbReference>